<evidence type="ECO:0000256" key="1">
    <source>
        <dbReference type="SAM" id="Phobius"/>
    </source>
</evidence>
<comment type="caution">
    <text evidence="2">The sequence shown here is derived from an EMBL/GenBank/DDBJ whole genome shotgun (WGS) entry which is preliminary data.</text>
</comment>
<reference evidence="2 3" key="1">
    <citation type="submission" date="2024-05" db="EMBL/GenBank/DDBJ databases">
        <authorList>
            <person name="Wallberg A."/>
        </authorList>
    </citation>
    <scope>NUCLEOTIDE SEQUENCE [LARGE SCALE GENOMIC DNA]</scope>
</reference>
<keyword evidence="3" id="KW-1185">Reference proteome</keyword>
<proteinExistence type="predicted"/>
<keyword evidence="1" id="KW-0812">Transmembrane</keyword>
<keyword evidence="1" id="KW-1133">Transmembrane helix</keyword>
<gene>
    <name evidence="2" type="ORF">MNOR_LOCUS25606</name>
</gene>
<feature type="non-terminal residue" evidence="2">
    <location>
        <position position="1"/>
    </location>
</feature>
<dbReference type="Proteomes" id="UP001497623">
    <property type="component" value="Unassembled WGS sequence"/>
</dbReference>
<protein>
    <submittedName>
        <fullName evidence="2">Uncharacterized protein</fullName>
    </submittedName>
</protein>
<accession>A0AAV2RKT6</accession>
<dbReference type="AlphaFoldDB" id="A0AAV2RKT6"/>
<keyword evidence="1" id="KW-0472">Membrane</keyword>
<evidence type="ECO:0000313" key="3">
    <source>
        <dbReference type="Proteomes" id="UP001497623"/>
    </source>
</evidence>
<dbReference type="EMBL" id="CAXKWB010024670">
    <property type="protein sequence ID" value="CAL4126442.1"/>
    <property type="molecule type" value="Genomic_DNA"/>
</dbReference>
<evidence type="ECO:0000313" key="2">
    <source>
        <dbReference type="EMBL" id="CAL4126442.1"/>
    </source>
</evidence>
<name>A0AAV2RKT6_MEGNR</name>
<feature type="transmembrane region" description="Helical" evidence="1">
    <location>
        <begin position="97"/>
        <end position="119"/>
    </location>
</feature>
<organism evidence="2 3">
    <name type="scientific">Meganyctiphanes norvegica</name>
    <name type="common">Northern krill</name>
    <name type="synonym">Thysanopoda norvegica</name>
    <dbReference type="NCBI Taxonomy" id="48144"/>
    <lineage>
        <taxon>Eukaryota</taxon>
        <taxon>Metazoa</taxon>
        <taxon>Ecdysozoa</taxon>
        <taxon>Arthropoda</taxon>
        <taxon>Crustacea</taxon>
        <taxon>Multicrustacea</taxon>
        <taxon>Malacostraca</taxon>
        <taxon>Eumalacostraca</taxon>
        <taxon>Eucarida</taxon>
        <taxon>Euphausiacea</taxon>
        <taxon>Euphausiidae</taxon>
        <taxon>Meganyctiphanes</taxon>
    </lineage>
</organism>
<sequence>DSVEATISSNDTSKYEVNPYFKKSESESRTVVSISRLPGPWDEPDAFYEDSPVIVRSPREGRFLRDFAYSEAEITGPVVAAPLTSNAAPVVYATDTLAVSIGVTCVGALVVGFVAGFLFSRRCAIHDDDADERSYNENDRLDNLVMSVNSNDYVDTNKHVNNLTASYKTKDTNKKMSNATINASTTSTLLKSTKSAYI</sequence>